<sequence>MSGYFLSIEADEDIQDIYVYSNAKWGEDQARAYVFSLFDTFEAIARNPRIGRLRSELGDGIRSLPHASHLVFFMEWQDEVAVLRAAPDRFRAR</sequence>
<proteinExistence type="predicted"/>
<evidence type="ECO:0000313" key="2">
    <source>
        <dbReference type="EMBL" id="MDQ0316993.1"/>
    </source>
</evidence>
<dbReference type="InterPro" id="IPR035093">
    <property type="entry name" value="RelE/ParE_toxin_dom_sf"/>
</dbReference>
<evidence type="ECO:0000313" key="3">
    <source>
        <dbReference type="Proteomes" id="UP001229244"/>
    </source>
</evidence>
<keyword evidence="1" id="KW-1277">Toxin-antitoxin system</keyword>
<name>A0AAE4AU47_9HYPH</name>
<dbReference type="RefSeq" id="WP_306886892.1">
    <property type="nucleotide sequence ID" value="NZ_JAUSUL010000004.1"/>
</dbReference>
<dbReference type="EMBL" id="JAUSUL010000004">
    <property type="protein sequence ID" value="MDQ0316993.1"/>
    <property type="molecule type" value="Genomic_DNA"/>
</dbReference>
<reference evidence="2" key="1">
    <citation type="submission" date="2023-07" db="EMBL/GenBank/DDBJ databases">
        <title>Genomic Encyclopedia of Type Strains, Phase IV (KMG-IV): sequencing the most valuable type-strain genomes for metagenomic binning, comparative biology and taxonomic classification.</title>
        <authorList>
            <person name="Goeker M."/>
        </authorList>
    </citation>
    <scope>NUCLEOTIDE SEQUENCE</scope>
    <source>
        <strain evidence="2">DSM 21202</strain>
    </source>
</reference>
<protein>
    <submittedName>
        <fullName evidence="2">Toxin ParE1/3/4</fullName>
    </submittedName>
</protein>
<organism evidence="2 3">
    <name type="scientific">Amorphus orientalis</name>
    <dbReference type="NCBI Taxonomy" id="649198"/>
    <lineage>
        <taxon>Bacteria</taxon>
        <taxon>Pseudomonadati</taxon>
        <taxon>Pseudomonadota</taxon>
        <taxon>Alphaproteobacteria</taxon>
        <taxon>Hyphomicrobiales</taxon>
        <taxon>Amorphaceae</taxon>
        <taxon>Amorphus</taxon>
    </lineage>
</organism>
<keyword evidence="3" id="KW-1185">Reference proteome</keyword>
<dbReference type="Pfam" id="PF05016">
    <property type="entry name" value="ParE_toxin"/>
    <property type="match status" value="1"/>
</dbReference>
<comment type="caution">
    <text evidence="2">The sequence shown here is derived from an EMBL/GenBank/DDBJ whole genome shotgun (WGS) entry which is preliminary data.</text>
</comment>
<gene>
    <name evidence="2" type="ORF">J2S73_003470</name>
</gene>
<dbReference type="InterPro" id="IPR007712">
    <property type="entry name" value="RelE/ParE_toxin"/>
</dbReference>
<dbReference type="Gene3D" id="3.30.2310.20">
    <property type="entry name" value="RelE-like"/>
    <property type="match status" value="1"/>
</dbReference>
<evidence type="ECO:0000256" key="1">
    <source>
        <dbReference type="ARBA" id="ARBA00022649"/>
    </source>
</evidence>
<dbReference type="AlphaFoldDB" id="A0AAE4AU47"/>
<accession>A0AAE4AU47</accession>
<dbReference type="Proteomes" id="UP001229244">
    <property type="component" value="Unassembled WGS sequence"/>
</dbReference>